<proteinExistence type="predicted"/>
<name>G4RM47_THETK</name>
<dbReference type="eggNOG" id="arCOG00687">
    <property type="taxonomic scope" value="Archaea"/>
</dbReference>
<organism evidence="1 2">
    <name type="scientific">Thermoproteus tenax (strain ATCC 35583 / DSM 2078 / JCM 9277 / NBRC 100435 / Kra 1)</name>
    <dbReference type="NCBI Taxonomy" id="768679"/>
    <lineage>
        <taxon>Archaea</taxon>
        <taxon>Thermoproteota</taxon>
        <taxon>Thermoprotei</taxon>
        <taxon>Thermoproteales</taxon>
        <taxon>Thermoproteaceae</taxon>
        <taxon>Thermoproteus</taxon>
    </lineage>
</organism>
<dbReference type="GeneID" id="69053200"/>
<dbReference type="Proteomes" id="UP000002654">
    <property type="component" value="Chromosome"/>
</dbReference>
<dbReference type="AlphaFoldDB" id="G4RM47"/>
<dbReference type="PATRIC" id="fig|768679.9.peg.2055"/>
<dbReference type="RefSeq" id="WP_014127895.1">
    <property type="nucleotide sequence ID" value="NC_016070.1"/>
</dbReference>
<dbReference type="KEGG" id="ttn:TTX_2029"/>
<keyword evidence="2" id="KW-1185">Reference proteome</keyword>
<gene>
    <name evidence="1" type="ordered locus">TTX_2029</name>
</gene>
<dbReference type="EMBL" id="FN869859">
    <property type="protein sequence ID" value="CCC82642.1"/>
    <property type="molecule type" value="Genomic_DNA"/>
</dbReference>
<evidence type="ECO:0000313" key="2">
    <source>
        <dbReference type="Proteomes" id="UP000002654"/>
    </source>
</evidence>
<dbReference type="HOGENOM" id="CLU_2985885_0_0_2"/>
<sequence length="57" mass="6442">MLLEERARRLRRFRRIRDVVARVAGEIIEPAGQNNAAIVVDVMDGKTYTARKQSGGM</sequence>
<dbReference type="PaxDb" id="768679-TTX_2029"/>
<evidence type="ECO:0000313" key="1">
    <source>
        <dbReference type="EMBL" id="CCC82642.1"/>
    </source>
</evidence>
<accession>G4RM47</accession>
<protein>
    <submittedName>
        <fullName evidence="1">Uncharacterized protein</fullName>
    </submittedName>
</protein>
<reference evidence="1 2" key="1">
    <citation type="journal article" date="2011" name="PLoS ONE">
        <title>The complete genome sequence of Thermoproteus tenax: a physiologically versatile member of the Crenarchaeota.</title>
        <authorList>
            <person name="Siebers B."/>
            <person name="Zaparty M."/>
            <person name="Raddatz G."/>
            <person name="Tjaden B."/>
            <person name="Albers S.V."/>
            <person name="Bell S.D."/>
            <person name="Blombach F."/>
            <person name="Kletzin A."/>
            <person name="Kyrpides N."/>
            <person name="Lanz C."/>
            <person name="Plagens A."/>
            <person name="Rampp M."/>
            <person name="Rosinus A."/>
            <person name="von Jan M."/>
            <person name="Makarova K.S."/>
            <person name="Klenk H.P."/>
            <person name="Schuster S.C."/>
            <person name="Hensel R."/>
        </authorList>
    </citation>
    <scope>NUCLEOTIDE SEQUENCE [LARGE SCALE GENOMIC DNA]</scope>
    <source>
        <strain evidence="2">ATCC 35583 / DSM 2078 / JCM 9277 / NBRC 100435 / Kra 1</strain>
    </source>
</reference>